<feature type="region of interest" description="Disordered" evidence="1">
    <location>
        <begin position="1"/>
        <end position="87"/>
    </location>
</feature>
<comment type="caution">
    <text evidence="2">The sequence shown here is derived from an EMBL/GenBank/DDBJ whole genome shotgun (WGS) entry which is preliminary data.</text>
</comment>
<keyword evidence="3" id="KW-1185">Reference proteome</keyword>
<evidence type="ECO:0000313" key="2">
    <source>
        <dbReference type="EMBL" id="KAG2392049.1"/>
    </source>
</evidence>
<feature type="region of interest" description="Disordered" evidence="1">
    <location>
        <begin position="225"/>
        <end position="244"/>
    </location>
</feature>
<dbReference type="Proteomes" id="UP000816034">
    <property type="component" value="Unassembled WGS sequence"/>
</dbReference>
<dbReference type="RefSeq" id="XP_044553943.1">
    <property type="nucleotide sequence ID" value="XM_044689421.1"/>
</dbReference>
<dbReference type="EMBL" id="PYSW02000006">
    <property type="protein sequence ID" value="KAG2392049.1"/>
    <property type="molecule type" value="Genomic_DNA"/>
</dbReference>
<sequence length="639" mass="69748">MKGFHSSSLTNNNHHGNTPKLGVTGSSQDSMSSCQNSPQLSSPSLSQRRRQSSASTKSVHYATPDVAADNSPNMVIPSGQPKKLRKQINTTAFKQNYFELDLTSSNEAKLLQFTPGQEKKKKPSSRSRSSSSAASQTRRKSVDAAQDGSTKKRKKPSKNTAEQDQEEECSSDHHAQQHLEEDEEELEEDGLTSPNFETLSANKRRNSTGSVLMMSTSNVGAAAANNSNLGSSSTNHLNIPSTSHNNNLSLYHSKTPQQQLSADSQMMIKHKPIYNEYSKKLYTAREDSFANIFTTSSTSFSTSSVPSKKPLLQQPFAATSISSSSSTAAAASVDPSMSGGSVLSSLLPNPSSVGVVQSGKIEKLMNEPMPLIYYLNAISAKKEELQQQQQNHSTTIPNNKTSNLMYDPFSSQTNTGQSHSSFLNQQQHSVSSQNESIMMMNTSMPQQDSMDLHGMPFGLMMDADKMNELQHLLNELDPHSAGGSSSAIMATHSSGTMDPSSFQQLCFSISQSAKNPNLNVNNNNATNNTTNSAFFGHEMNAWDDDLLNNIQQQQQQVQQPTISYSTSTAPSFLDEDFQQLGMNNNNNNNFDALFNLDNLYRAISSSSNTTSAAGSEASSYNQFDLSEQLQAKSSMFFFE</sequence>
<reference evidence="2 3" key="1">
    <citation type="journal article" date="2018" name="BMC Genomics">
        <title>The genome of Naegleria lovaniensis, the basis for a comparative approach to unravel pathogenicity factors of the human pathogenic amoeba N. fowleri.</title>
        <authorList>
            <person name="Liechti N."/>
            <person name="Schurch N."/>
            <person name="Bruggmann R."/>
            <person name="Wittwer M."/>
        </authorList>
    </citation>
    <scope>NUCLEOTIDE SEQUENCE [LARGE SCALE GENOMIC DNA]</scope>
    <source>
        <strain evidence="2 3">ATCC 30569</strain>
    </source>
</reference>
<dbReference type="GeneID" id="68105987"/>
<gene>
    <name evidence="2" type="ORF">C9374_013534</name>
</gene>
<dbReference type="AlphaFoldDB" id="A0AA88KQR6"/>
<feature type="compositionally biased region" description="Acidic residues" evidence="1">
    <location>
        <begin position="180"/>
        <end position="190"/>
    </location>
</feature>
<organism evidence="2 3">
    <name type="scientific">Naegleria lovaniensis</name>
    <name type="common">Amoeba</name>
    <dbReference type="NCBI Taxonomy" id="51637"/>
    <lineage>
        <taxon>Eukaryota</taxon>
        <taxon>Discoba</taxon>
        <taxon>Heterolobosea</taxon>
        <taxon>Tetramitia</taxon>
        <taxon>Eutetramitia</taxon>
        <taxon>Vahlkampfiidae</taxon>
        <taxon>Naegleria</taxon>
    </lineage>
</organism>
<feature type="compositionally biased region" description="Polar residues" evidence="1">
    <location>
        <begin position="386"/>
        <end position="428"/>
    </location>
</feature>
<protein>
    <submittedName>
        <fullName evidence="2">Uncharacterized protein</fullName>
    </submittedName>
</protein>
<feature type="compositionally biased region" description="Low complexity" evidence="1">
    <location>
        <begin position="126"/>
        <end position="136"/>
    </location>
</feature>
<evidence type="ECO:0000313" key="3">
    <source>
        <dbReference type="Proteomes" id="UP000816034"/>
    </source>
</evidence>
<feature type="compositionally biased region" description="Low complexity" evidence="1">
    <location>
        <begin position="225"/>
        <end position="238"/>
    </location>
</feature>
<feature type="region of interest" description="Disordered" evidence="1">
    <location>
        <begin position="112"/>
        <end position="204"/>
    </location>
</feature>
<name>A0AA88KQR6_NAELO</name>
<evidence type="ECO:0000256" key="1">
    <source>
        <dbReference type="SAM" id="MobiDB-lite"/>
    </source>
</evidence>
<feature type="region of interest" description="Disordered" evidence="1">
    <location>
        <begin position="384"/>
        <end position="428"/>
    </location>
</feature>
<accession>A0AA88KQR6</accession>
<proteinExistence type="predicted"/>
<feature type="compositionally biased region" description="Polar residues" evidence="1">
    <location>
        <begin position="192"/>
        <end position="204"/>
    </location>
</feature>
<feature type="compositionally biased region" description="Low complexity" evidence="1">
    <location>
        <begin position="26"/>
        <end position="58"/>
    </location>
</feature>
<feature type="compositionally biased region" description="Basic and acidic residues" evidence="1">
    <location>
        <begin position="170"/>
        <end position="179"/>
    </location>
</feature>
<feature type="compositionally biased region" description="Polar residues" evidence="1">
    <location>
        <begin position="1"/>
        <end position="16"/>
    </location>
</feature>